<accession>A0A1T2L5V7</accession>
<dbReference type="Pfam" id="PF02913">
    <property type="entry name" value="FAD-oxidase_C"/>
    <property type="match status" value="1"/>
</dbReference>
<protein>
    <submittedName>
        <fullName evidence="6">Glycolate oxidase subunit GlcE</fullName>
    </submittedName>
</protein>
<dbReference type="OrthoDB" id="9811557at2"/>
<dbReference type="InterPro" id="IPR016164">
    <property type="entry name" value="FAD-linked_Oxase-like_C"/>
</dbReference>
<dbReference type="InterPro" id="IPR016169">
    <property type="entry name" value="FAD-bd_PCMH_sub2"/>
</dbReference>
<evidence type="ECO:0000313" key="7">
    <source>
        <dbReference type="Proteomes" id="UP000191110"/>
    </source>
</evidence>
<keyword evidence="7" id="KW-1185">Reference proteome</keyword>
<dbReference type="PANTHER" id="PTHR11748">
    <property type="entry name" value="D-LACTATE DEHYDROGENASE"/>
    <property type="match status" value="1"/>
</dbReference>
<dbReference type="EMBL" id="MPRL01000025">
    <property type="protein sequence ID" value="OOZ40434.1"/>
    <property type="molecule type" value="Genomic_DNA"/>
</dbReference>
<keyword evidence="4" id="KW-0560">Oxidoreductase</keyword>
<dbReference type="PANTHER" id="PTHR11748:SF103">
    <property type="entry name" value="GLYCOLATE OXIDASE SUBUNIT GLCE"/>
    <property type="match status" value="1"/>
</dbReference>
<proteinExistence type="predicted"/>
<dbReference type="SUPFAM" id="SSF55103">
    <property type="entry name" value="FAD-linked oxidases, C-terminal domain"/>
    <property type="match status" value="1"/>
</dbReference>
<dbReference type="InterPro" id="IPR006094">
    <property type="entry name" value="Oxid_FAD_bind_N"/>
</dbReference>
<evidence type="ECO:0000256" key="3">
    <source>
        <dbReference type="ARBA" id="ARBA00022827"/>
    </source>
</evidence>
<evidence type="ECO:0000313" key="6">
    <source>
        <dbReference type="EMBL" id="OOZ40434.1"/>
    </source>
</evidence>
<organism evidence="6 7">
    <name type="scientific">Solemya pervernicosa gill symbiont</name>
    <dbReference type="NCBI Taxonomy" id="642797"/>
    <lineage>
        <taxon>Bacteria</taxon>
        <taxon>Pseudomonadati</taxon>
        <taxon>Pseudomonadota</taxon>
        <taxon>Gammaproteobacteria</taxon>
        <taxon>sulfur-oxidizing symbionts</taxon>
    </lineage>
</organism>
<dbReference type="RefSeq" id="WP_078483493.1">
    <property type="nucleotide sequence ID" value="NZ_MPRL01000025.1"/>
</dbReference>
<dbReference type="GO" id="GO:0071949">
    <property type="term" value="F:FAD binding"/>
    <property type="evidence" value="ECO:0007669"/>
    <property type="project" value="InterPro"/>
</dbReference>
<dbReference type="InterPro" id="IPR016166">
    <property type="entry name" value="FAD-bd_PCMH"/>
</dbReference>
<dbReference type="GO" id="GO:0016491">
    <property type="term" value="F:oxidoreductase activity"/>
    <property type="evidence" value="ECO:0007669"/>
    <property type="project" value="UniProtKB-KW"/>
</dbReference>
<dbReference type="AlphaFoldDB" id="A0A1T2L5V7"/>
<dbReference type="SUPFAM" id="SSF56176">
    <property type="entry name" value="FAD-binding/transporter-associated domain-like"/>
    <property type="match status" value="1"/>
</dbReference>
<name>A0A1T2L5V7_9GAMM</name>
<dbReference type="Proteomes" id="UP000191110">
    <property type="component" value="Unassembled WGS sequence"/>
</dbReference>
<dbReference type="Gene3D" id="3.30.465.10">
    <property type="match status" value="1"/>
</dbReference>
<dbReference type="InterPro" id="IPR004113">
    <property type="entry name" value="FAD-bd_oxidored_4_C"/>
</dbReference>
<dbReference type="InterPro" id="IPR036318">
    <property type="entry name" value="FAD-bd_PCMH-like_sf"/>
</dbReference>
<feature type="domain" description="FAD-binding PCMH-type" evidence="5">
    <location>
        <begin position="1"/>
        <end position="172"/>
    </location>
</feature>
<dbReference type="PROSITE" id="PS51387">
    <property type="entry name" value="FAD_PCMH"/>
    <property type="match status" value="1"/>
</dbReference>
<dbReference type="InterPro" id="IPR016171">
    <property type="entry name" value="Vanillyl_alc_oxidase_C-sub2"/>
</dbReference>
<evidence type="ECO:0000256" key="1">
    <source>
        <dbReference type="ARBA" id="ARBA00001974"/>
    </source>
</evidence>
<keyword evidence="2" id="KW-0285">Flavoprotein</keyword>
<evidence type="ECO:0000256" key="4">
    <source>
        <dbReference type="ARBA" id="ARBA00023002"/>
    </source>
</evidence>
<sequence length="357" mass="38430">MASGDIAEELQCRVTEAGAEGRVLELLGGGSKRFYGCEPRGEQLALTAHSGIVSYEPTELTITARGGTPLREIEAALLAANQMLPFEPPHFDETATLGGTIACNLSGPRRPYAGAARDLVLGCKLLNGKGEILSFGGEVMKNVAGYDLSRLMAGALGTLGILLEVSLKVLPRPEDEVTLRFDGLSTKQALARIHQLSQQPLPISASAIDDDGLVIRLSGTPEGVAAACHAVEGEWLNPAVADGWWQALREQQHDFFNSEQPLWRLSIGSDTPPLDIEGEWLYEWGGAQRWLLSSARAETIFDAAAKAGGHATAYRNHTDHSAPFQPLPTAVMALHRRLKQSFDPHGILNPGRLYAEL</sequence>
<comment type="cofactor">
    <cofactor evidence="1">
        <name>FAD</name>
        <dbReference type="ChEBI" id="CHEBI:57692"/>
    </cofactor>
</comment>
<evidence type="ECO:0000259" key="5">
    <source>
        <dbReference type="PROSITE" id="PS51387"/>
    </source>
</evidence>
<dbReference type="NCBIfam" id="NF008439">
    <property type="entry name" value="PRK11282.1"/>
    <property type="match status" value="1"/>
</dbReference>
<reference evidence="6 7" key="1">
    <citation type="submission" date="2016-11" db="EMBL/GenBank/DDBJ databases">
        <title>Mixed transmission modes and dynamic genome evolution in an obligate animal-bacterial symbiosis.</title>
        <authorList>
            <person name="Russell S.L."/>
            <person name="Corbett-Detig R.B."/>
            <person name="Cavanaugh C.M."/>
        </authorList>
    </citation>
    <scope>NUCLEOTIDE SEQUENCE [LARGE SCALE GENOMIC DNA]</scope>
    <source>
        <strain evidence="6">Sveles-Q1</strain>
    </source>
</reference>
<dbReference type="Pfam" id="PF01565">
    <property type="entry name" value="FAD_binding_4"/>
    <property type="match status" value="1"/>
</dbReference>
<dbReference type="Gene3D" id="1.10.45.10">
    <property type="entry name" value="Vanillyl-alcohol Oxidase, Chain A, domain 4"/>
    <property type="match status" value="1"/>
</dbReference>
<keyword evidence="3" id="KW-0274">FAD</keyword>
<evidence type="ECO:0000256" key="2">
    <source>
        <dbReference type="ARBA" id="ARBA00022630"/>
    </source>
</evidence>
<gene>
    <name evidence="6" type="ORF">BOW53_07615</name>
</gene>
<comment type="caution">
    <text evidence="6">The sequence shown here is derived from an EMBL/GenBank/DDBJ whole genome shotgun (WGS) entry which is preliminary data.</text>
</comment>